<organism evidence="1 2">
    <name type="scientific">Janibacter limosus</name>
    <dbReference type="NCBI Taxonomy" id="53458"/>
    <lineage>
        <taxon>Bacteria</taxon>
        <taxon>Bacillati</taxon>
        <taxon>Actinomycetota</taxon>
        <taxon>Actinomycetes</taxon>
        <taxon>Micrococcales</taxon>
        <taxon>Intrasporangiaceae</taxon>
        <taxon>Janibacter</taxon>
    </lineage>
</organism>
<gene>
    <name evidence="1" type="primary">thpR</name>
    <name evidence="1" type="ORF">LP422_14315</name>
</gene>
<protein>
    <submittedName>
        <fullName evidence="1">RNA 2',3'-cyclic phosphodiesterase</fullName>
    </submittedName>
</protein>
<dbReference type="Proteomes" id="UP001059663">
    <property type="component" value="Chromosome"/>
</dbReference>
<evidence type="ECO:0000313" key="1">
    <source>
        <dbReference type="EMBL" id="UUZ43883.1"/>
    </source>
</evidence>
<dbReference type="EMBL" id="CP087977">
    <property type="protein sequence ID" value="UUZ43883.1"/>
    <property type="molecule type" value="Genomic_DNA"/>
</dbReference>
<sequence>MRAFVAIVPPEPAHANLDAFVAPRRALDSPWRWTPAHLWHVTLAFMAKVPKSGIDEMVEEVAVVADSCDPIPLRLKGAGMFPHAGDARVMWTDVRPTDPRGLGDPERLALRTRSACSRIGVPTAGGDYRPHLTLARSRRAVDATSWLDAMEAYSGPASARAGGHRLRLAGQPLGTAALRGRGPPPPRPEMTKGVHPLREGGGRPAP</sequence>
<evidence type="ECO:0000313" key="2">
    <source>
        <dbReference type="Proteomes" id="UP001059663"/>
    </source>
</evidence>
<reference evidence="1" key="1">
    <citation type="submission" date="2021-11" db="EMBL/GenBank/DDBJ databases">
        <title>Study of the species diversity of bacterial strains isolated from a unique natural object - Shulgan-Tash cave (Bashkiria).</title>
        <authorList>
            <person name="Sazanova A.L."/>
            <person name="Chirak E.R."/>
            <person name="Safronova V.I."/>
        </authorList>
    </citation>
    <scope>NUCLEOTIDE SEQUENCE</scope>
    <source>
        <strain evidence="1">P1</strain>
    </source>
</reference>
<proteinExistence type="predicted"/>
<accession>A0AC61U1N0</accession>
<name>A0AC61U1N0_9MICO</name>